<keyword evidence="10" id="KW-1185">Reference proteome</keyword>
<feature type="compositionally biased region" description="Basic and acidic residues" evidence="8">
    <location>
        <begin position="155"/>
        <end position="165"/>
    </location>
</feature>
<name>A0AAJ7BXC4_CEPCN</name>
<reference evidence="11" key="1">
    <citation type="submission" date="2025-08" db="UniProtKB">
        <authorList>
            <consortium name="RefSeq"/>
        </authorList>
    </citation>
    <scope>IDENTIFICATION</scope>
</reference>
<dbReference type="Proteomes" id="UP000694920">
    <property type="component" value="Unplaced"/>
</dbReference>
<keyword evidence="7" id="KW-0966">Cell projection</keyword>
<dbReference type="KEGG" id="ccin:107268121"/>
<sequence length="334" mass="38533">MTEIRDDPREVLSLLNSLGFVGITAPQLKAFMKDLKLYRKIKERERQQWKEETKRKILSKQQKLYREILDKEAREAGYAFGESILQPSKSSACQDTAKIKIKVRCEPEEKELHKTVERTQKCTLGESHEPHIKEDTHTKEAVVPDSANTSPQWLEKSKQRAERSRSRCKSHLKNLPSDNVQWTSSDLYKQRNARHANDAKESGKEEIHKRPASAPELSKQPKHLRSRSAVSDSAAVTHLPSIRPPSKNSSRTQHKSFIRPWRLQPDSQKSTIRAHSDPVSLYQKYQHEWKQLALPGEEHHSAVRWAVREKMLGSDPNPRPVLRKSSGSLTSRKR</sequence>
<evidence type="ECO:0000256" key="4">
    <source>
        <dbReference type="ARBA" id="ARBA00022490"/>
    </source>
</evidence>
<dbReference type="AlphaFoldDB" id="A0AAJ7BXC4"/>
<dbReference type="PANTHER" id="PTHR34174:SF1">
    <property type="entry name" value="CENTRIOLAR AND CILIOGENESIS-ASSOCIATED PROTEIN HYLS1"/>
    <property type="match status" value="1"/>
</dbReference>
<feature type="compositionally biased region" description="Low complexity" evidence="8">
    <location>
        <begin position="227"/>
        <end position="236"/>
    </location>
</feature>
<proteinExistence type="inferred from homology"/>
<keyword evidence="5" id="KW-0970">Cilium biogenesis/degradation</keyword>
<evidence type="ECO:0000256" key="1">
    <source>
        <dbReference type="ARBA" id="ARBA00004114"/>
    </source>
</evidence>
<evidence type="ECO:0000256" key="7">
    <source>
        <dbReference type="ARBA" id="ARBA00023273"/>
    </source>
</evidence>
<dbReference type="GO" id="GO:0097730">
    <property type="term" value="C:non-motile cilium"/>
    <property type="evidence" value="ECO:0007669"/>
    <property type="project" value="TreeGrafter"/>
</dbReference>
<dbReference type="InterPro" id="IPR052319">
    <property type="entry name" value="Centriolar_ciliogenesis_assoc"/>
</dbReference>
<comment type="subcellular location">
    <subcellularLocation>
        <location evidence="2">Cell projection</location>
        <location evidence="2">Cilium</location>
    </subcellularLocation>
    <subcellularLocation>
        <location evidence="1">Cytoplasm</location>
        <location evidence="1">Cytoskeleton</location>
        <location evidence="1">Microtubule organizing center</location>
        <location evidence="1">Centrosome</location>
        <location evidence="1">Centriole</location>
    </subcellularLocation>
</comment>
<comment type="similarity">
    <text evidence="3">Belongs to the HYLS1 family.</text>
</comment>
<dbReference type="GeneID" id="107268121"/>
<evidence type="ECO:0000256" key="2">
    <source>
        <dbReference type="ARBA" id="ARBA00004138"/>
    </source>
</evidence>
<evidence type="ECO:0000313" key="10">
    <source>
        <dbReference type="Proteomes" id="UP000694920"/>
    </source>
</evidence>
<feature type="region of interest" description="Disordered" evidence="8">
    <location>
        <begin position="116"/>
        <end position="275"/>
    </location>
</feature>
<dbReference type="InterPro" id="IPR027918">
    <property type="entry name" value="HYLS1_C_dom"/>
</dbReference>
<dbReference type="GO" id="GO:0060271">
    <property type="term" value="P:cilium assembly"/>
    <property type="evidence" value="ECO:0007669"/>
    <property type="project" value="TreeGrafter"/>
</dbReference>
<dbReference type="CTD" id="219844"/>
<gene>
    <name evidence="11" type="primary">LOC107268121</name>
</gene>
<dbReference type="PANTHER" id="PTHR34174">
    <property type="entry name" value="HYDROLETHALUS SYNDROME PROTEIN 1"/>
    <property type="match status" value="1"/>
</dbReference>
<accession>A0AAJ7BXC4</accession>
<evidence type="ECO:0000313" key="11">
    <source>
        <dbReference type="RefSeq" id="XP_015596058.1"/>
    </source>
</evidence>
<evidence type="ECO:0000256" key="3">
    <source>
        <dbReference type="ARBA" id="ARBA00010091"/>
    </source>
</evidence>
<evidence type="ECO:0000256" key="6">
    <source>
        <dbReference type="ARBA" id="ARBA00023212"/>
    </source>
</evidence>
<dbReference type="Pfam" id="PF15311">
    <property type="entry name" value="HYLS1_C"/>
    <property type="match status" value="1"/>
</dbReference>
<feature type="compositionally biased region" description="Polar residues" evidence="8">
    <location>
        <begin position="176"/>
        <end position="187"/>
    </location>
</feature>
<feature type="compositionally biased region" description="Basic and acidic residues" evidence="8">
    <location>
        <begin position="116"/>
        <end position="142"/>
    </location>
</feature>
<feature type="domain" description="Centriolar and ciliogenesis-associated protein HYLS1 C-terminal" evidence="9">
    <location>
        <begin position="269"/>
        <end position="320"/>
    </location>
</feature>
<keyword evidence="6" id="KW-0206">Cytoskeleton</keyword>
<dbReference type="RefSeq" id="XP_015596058.1">
    <property type="nucleotide sequence ID" value="XM_015740572.2"/>
</dbReference>
<evidence type="ECO:0000259" key="9">
    <source>
        <dbReference type="Pfam" id="PF15311"/>
    </source>
</evidence>
<evidence type="ECO:0000256" key="8">
    <source>
        <dbReference type="SAM" id="MobiDB-lite"/>
    </source>
</evidence>
<dbReference type="GO" id="GO:0005814">
    <property type="term" value="C:centriole"/>
    <property type="evidence" value="ECO:0007669"/>
    <property type="project" value="UniProtKB-SubCell"/>
</dbReference>
<organism evidence="10 11">
    <name type="scientific">Cephus cinctus</name>
    <name type="common">Wheat stem sawfly</name>
    <dbReference type="NCBI Taxonomy" id="211228"/>
    <lineage>
        <taxon>Eukaryota</taxon>
        <taxon>Metazoa</taxon>
        <taxon>Ecdysozoa</taxon>
        <taxon>Arthropoda</taxon>
        <taxon>Hexapoda</taxon>
        <taxon>Insecta</taxon>
        <taxon>Pterygota</taxon>
        <taxon>Neoptera</taxon>
        <taxon>Endopterygota</taxon>
        <taxon>Hymenoptera</taxon>
        <taxon>Cephoidea</taxon>
        <taxon>Cephidae</taxon>
        <taxon>Cephus</taxon>
    </lineage>
</organism>
<feature type="compositionally biased region" description="Polar residues" evidence="8">
    <location>
        <begin position="325"/>
        <end position="334"/>
    </location>
</feature>
<protein>
    <submittedName>
        <fullName evidence="11">Hydrolethalus syndrome protein 1 homolog</fullName>
    </submittedName>
</protein>
<feature type="compositionally biased region" description="Basic and acidic residues" evidence="8">
    <location>
        <begin position="195"/>
        <end position="209"/>
    </location>
</feature>
<keyword evidence="4" id="KW-0963">Cytoplasm</keyword>
<feature type="region of interest" description="Disordered" evidence="8">
    <location>
        <begin position="310"/>
        <end position="334"/>
    </location>
</feature>
<evidence type="ECO:0000256" key="5">
    <source>
        <dbReference type="ARBA" id="ARBA00022794"/>
    </source>
</evidence>